<dbReference type="GO" id="GO:0005737">
    <property type="term" value="C:cytoplasm"/>
    <property type="evidence" value="ECO:0007669"/>
    <property type="project" value="TreeGrafter"/>
</dbReference>
<dbReference type="PANTHER" id="PTHR11266">
    <property type="entry name" value="PEROXISOMAL MEMBRANE PROTEIN 2, PXMP2 MPV17"/>
    <property type="match status" value="1"/>
</dbReference>
<keyword evidence="3 6" id="KW-0812">Transmembrane</keyword>
<dbReference type="AlphaFoldDB" id="A0A2P2KN85"/>
<evidence type="ECO:0000256" key="5">
    <source>
        <dbReference type="ARBA" id="ARBA00023136"/>
    </source>
</evidence>
<dbReference type="EMBL" id="GGEC01026714">
    <property type="protein sequence ID" value="MBX07198.1"/>
    <property type="molecule type" value="Transcribed_RNA"/>
</dbReference>
<sequence length="189" mass="21591">MGSLAKKGLNQYLLQLQRHPLRTKAITAGVLSAISDIVAQKLSGIEKLQFRRLLLKVIFGFAYLGPFGHFLHVILDKIFKGKKDTTTVAKKVVVEQLTSSPWNNLLFMIYYGVIIEGRPWGHVKSKIKREYPTVQFTSWTFWPVVGWINHQHVPLQFRVIFHGIVASFWGIFLNLRARSMALTKGKDEG</sequence>
<feature type="transmembrane region" description="Helical" evidence="6">
    <location>
        <begin position="155"/>
        <end position="175"/>
    </location>
</feature>
<protein>
    <submittedName>
        <fullName evidence="7">Peroxisomal membrane protein</fullName>
    </submittedName>
</protein>
<proteinExistence type="inferred from homology"/>
<comment type="similarity">
    <text evidence="2 6">Belongs to the peroxisomal membrane protein PXMP2/4 family.</text>
</comment>
<evidence type="ECO:0000256" key="3">
    <source>
        <dbReference type="ARBA" id="ARBA00022692"/>
    </source>
</evidence>
<evidence type="ECO:0000313" key="7">
    <source>
        <dbReference type="EMBL" id="MBX07198.1"/>
    </source>
</evidence>
<reference evidence="7" key="1">
    <citation type="submission" date="2018-02" db="EMBL/GenBank/DDBJ databases">
        <title>Rhizophora mucronata_Transcriptome.</title>
        <authorList>
            <person name="Meera S.P."/>
            <person name="Sreeshan A."/>
            <person name="Augustine A."/>
        </authorList>
    </citation>
    <scope>NUCLEOTIDE SEQUENCE</scope>
    <source>
        <tissue evidence="7">Leaf</tissue>
    </source>
</reference>
<name>A0A2P2KN85_RHIMU</name>
<organism evidence="7">
    <name type="scientific">Rhizophora mucronata</name>
    <name type="common">Asiatic mangrove</name>
    <dbReference type="NCBI Taxonomy" id="61149"/>
    <lineage>
        <taxon>Eukaryota</taxon>
        <taxon>Viridiplantae</taxon>
        <taxon>Streptophyta</taxon>
        <taxon>Embryophyta</taxon>
        <taxon>Tracheophyta</taxon>
        <taxon>Spermatophyta</taxon>
        <taxon>Magnoliopsida</taxon>
        <taxon>eudicotyledons</taxon>
        <taxon>Gunneridae</taxon>
        <taxon>Pentapetalae</taxon>
        <taxon>rosids</taxon>
        <taxon>fabids</taxon>
        <taxon>Malpighiales</taxon>
        <taxon>Rhizophoraceae</taxon>
        <taxon>Rhizophora</taxon>
    </lineage>
</organism>
<comment type="subcellular location">
    <subcellularLocation>
        <location evidence="1">Membrane</location>
        <topology evidence="1">Multi-pass membrane protein</topology>
    </subcellularLocation>
</comment>
<dbReference type="PANTHER" id="PTHR11266:SF86">
    <property type="entry name" value="PEROXISOMAL MEMBRANE PROTEIN PMP22"/>
    <property type="match status" value="1"/>
</dbReference>
<evidence type="ECO:0000256" key="4">
    <source>
        <dbReference type="ARBA" id="ARBA00022989"/>
    </source>
</evidence>
<evidence type="ECO:0000256" key="2">
    <source>
        <dbReference type="ARBA" id="ARBA00006824"/>
    </source>
</evidence>
<keyword evidence="4 6" id="KW-1133">Transmembrane helix</keyword>
<dbReference type="Pfam" id="PF04117">
    <property type="entry name" value="Mpv17_PMP22"/>
    <property type="match status" value="1"/>
</dbReference>
<evidence type="ECO:0000256" key="1">
    <source>
        <dbReference type="ARBA" id="ARBA00004141"/>
    </source>
</evidence>
<feature type="transmembrane region" description="Helical" evidence="6">
    <location>
        <begin position="53"/>
        <end position="75"/>
    </location>
</feature>
<accession>A0A2P2KN85</accession>
<dbReference type="InterPro" id="IPR007248">
    <property type="entry name" value="Mpv17_PMP22"/>
</dbReference>
<keyword evidence="5 6" id="KW-0472">Membrane</keyword>
<evidence type="ECO:0000256" key="6">
    <source>
        <dbReference type="RuleBase" id="RU363053"/>
    </source>
</evidence>
<dbReference type="GO" id="GO:0016020">
    <property type="term" value="C:membrane"/>
    <property type="evidence" value="ECO:0007669"/>
    <property type="project" value="UniProtKB-SubCell"/>
</dbReference>